<protein>
    <submittedName>
        <fullName evidence="1">Uncharacterized protein</fullName>
    </submittedName>
</protein>
<dbReference type="Proteomes" id="UP000002489">
    <property type="component" value="Unassembled WGS sequence"/>
</dbReference>
<evidence type="ECO:0000313" key="1">
    <source>
        <dbReference type="EnsemblFungi" id="FOXG_00342P0"/>
    </source>
</evidence>
<dbReference type="AlphaFoldDB" id="A0A0D2X8Y2"/>
<reference evidence="1" key="2">
    <citation type="submission" date="2025-08" db="UniProtKB">
        <authorList>
            <consortium name="EnsemblFungi"/>
        </authorList>
    </citation>
    <scope>IDENTIFICATION</scope>
    <source>
        <strain evidence="1">4287 / CBS 123668 / FGSC 9935 / NRRL 34936</strain>
    </source>
</reference>
<name>A0A0D2X8Y2_FUSOF</name>
<proteinExistence type="predicted"/>
<organism evidence="1 2">
    <name type="scientific">Fusarium oxysporum (strain Fo5176)</name>
    <name type="common">Fusarium vascular wilt</name>
    <dbReference type="NCBI Taxonomy" id="660025"/>
    <lineage>
        <taxon>Eukaryota</taxon>
        <taxon>Fungi</taxon>
        <taxon>Dikarya</taxon>
        <taxon>Ascomycota</taxon>
        <taxon>Pezizomycotina</taxon>
        <taxon>Sordariomycetes</taxon>
        <taxon>Hypocreomycetidae</taxon>
        <taxon>Hypocreales</taxon>
        <taxon>Nectriaceae</taxon>
        <taxon>Fusarium</taxon>
        <taxon>Fusarium oxysporum species complex</taxon>
    </lineage>
</organism>
<reference evidence="2" key="1">
    <citation type="journal article" date="2012" name="Mol. Plant Microbe Interact.">
        <title>A highly conserved effector in Fusarium oxysporum is required for full virulence on Arabidopsis.</title>
        <authorList>
            <person name="Thatcher L.F."/>
            <person name="Gardiner D.M."/>
            <person name="Kazan K."/>
            <person name="Manners J."/>
        </authorList>
    </citation>
    <scope>NUCLEOTIDE SEQUENCE [LARGE SCALE GENOMIC DNA]</scope>
    <source>
        <strain evidence="2">Fo5176</strain>
    </source>
</reference>
<sequence>MTLCILPQTIGHHILRHRTHLRIHGTPKTQAYLTSTHITMPCRHTALFQIRMGIMQLCYHQC</sequence>
<accession>A0A0D2X8Y2</accession>
<evidence type="ECO:0000313" key="2">
    <source>
        <dbReference type="Proteomes" id="UP000002489"/>
    </source>
</evidence>
<dbReference type="EnsemblFungi" id="FOXG_00342T0">
    <property type="protein sequence ID" value="FOXG_00342P0"/>
    <property type="gene ID" value="FOXG_00342"/>
</dbReference>